<gene>
    <name evidence="1" type="ORF">PDIGIT_LOCUS261</name>
</gene>
<dbReference type="EMBL" id="CAOQHR010000001">
    <property type="protein sequence ID" value="CAI6232217.1"/>
    <property type="molecule type" value="Genomic_DNA"/>
</dbReference>
<sequence>MAHLSIITMPTLRFREPQRLPLYSSHLFDQSSRLHRHAMSCNVCKWCTCACAHCHVRPSGCVCVCVCMSVGRLQSNKARMHIANFAEDLHIEYMAG</sequence>
<name>A0A9W4XJB4_9PLEO</name>
<proteinExistence type="predicted"/>
<comment type="caution">
    <text evidence="1">The sequence shown here is derived from an EMBL/GenBank/DDBJ whole genome shotgun (WGS) entry which is preliminary data.</text>
</comment>
<protein>
    <submittedName>
        <fullName evidence="1">Uncharacterized protein</fullName>
    </submittedName>
</protein>
<keyword evidence="2" id="KW-1185">Reference proteome</keyword>
<accession>A0A9W4XJB4</accession>
<evidence type="ECO:0000313" key="1">
    <source>
        <dbReference type="EMBL" id="CAI6232217.1"/>
    </source>
</evidence>
<evidence type="ECO:0000313" key="2">
    <source>
        <dbReference type="Proteomes" id="UP001152607"/>
    </source>
</evidence>
<organism evidence="1 2">
    <name type="scientific">Periconia digitata</name>
    <dbReference type="NCBI Taxonomy" id="1303443"/>
    <lineage>
        <taxon>Eukaryota</taxon>
        <taxon>Fungi</taxon>
        <taxon>Dikarya</taxon>
        <taxon>Ascomycota</taxon>
        <taxon>Pezizomycotina</taxon>
        <taxon>Dothideomycetes</taxon>
        <taxon>Pleosporomycetidae</taxon>
        <taxon>Pleosporales</taxon>
        <taxon>Massarineae</taxon>
        <taxon>Periconiaceae</taxon>
        <taxon>Periconia</taxon>
    </lineage>
</organism>
<dbReference type="AlphaFoldDB" id="A0A9W4XJB4"/>
<reference evidence="1" key="1">
    <citation type="submission" date="2023-01" db="EMBL/GenBank/DDBJ databases">
        <authorList>
            <person name="Van Ghelder C."/>
            <person name="Rancurel C."/>
        </authorList>
    </citation>
    <scope>NUCLEOTIDE SEQUENCE</scope>
    <source>
        <strain evidence="1">CNCM I-4278</strain>
    </source>
</reference>
<dbReference type="Proteomes" id="UP001152607">
    <property type="component" value="Unassembled WGS sequence"/>
</dbReference>